<dbReference type="PANTHER" id="PTHR43816">
    <property type="entry name" value="NICOTINAMIDE PHOSPHORIBOSYLTRANSFERASE"/>
    <property type="match status" value="1"/>
</dbReference>
<evidence type="ECO:0000256" key="2">
    <source>
        <dbReference type="ARBA" id="ARBA00022642"/>
    </source>
</evidence>
<dbReference type="GO" id="GO:0009435">
    <property type="term" value="P:NAD+ biosynthetic process"/>
    <property type="evidence" value="ECO:0007669"/>
    <property type="project" value="InterPro"/>
</dbReference>
<protein>
    <recommendedName>
        <fullName evidence="7">Nicotinamide phosphoribosyltransferase</fullName>
        <ecNumber evidence="6">2.4.2.12</ecNumber>
    </recommendedName>
</protein>
<gene>
    <name evidence="11" type="ORF">UFOVP58_210</name>
</gene>
<dbReference type="InterPro" id="IPR041525">
    <property type="entry name" value="N/Namide_PRibTrfase"/>
</dbReference>
<proteinExistence type="inferred from homology"/>
<dbReference type="NCBIfam" id="NF006629">
    <property type="entry name" value="PRK09198.1"/>
    <property type="match status" value="1"/>
</dbReference>
<evidence type="ECO:0000313" key="11">
    <source>
        <dbReference type="EMBL" id="CAB4125724.1"/>
    </source>
</evidence>
<sequence length="496" mass="54869">MKQTALTSIDSYKLAHAEMYPAGTTKVYSNFTPRSMSHFNVKPHYKSDNTIVWFGLQGFLYELKSIWQETFFDKDIEEVVTEYAEFVAPFTGPNGFNVDRLRQLHALGYLPLHIKALPEGVSVPIGVPVLTITNTEDHAFWLPNFLETWMSAELWKSSTSATMAKVYRKIIDEYADLTGGSTEFVAWQGHDFSVRGMSGIADSAKSGAGHLLSFLGTDNLPAVKYINDYYEGKKTFVGGSVPASEHSVMSTENKEAELDTYRYILSKYPSGVVSLVSDTYDFFQVITTYATILKDDILNRTPDSLGLAKVVFRPDSGDPVKIIAGDRVNSVPGTPEFKGAVECLWDIFGGTVNKKGYKTLNQRVGLIYGDSITTERCESILAILAAKGFASDNIVFGIGSYTYQYQTRDTLGFAMKATHRDTNGEGVAIFKDPKTDNGTKKSAKGLLRVDHFDGKYILTDNVSEADEAGGKLKTVFIDGTLTNQLTFEQVRTNSTE</sequence>
<accession>A0A6J5KTD6</accession>
<dbReference type="InterPro" id="IPR013785">
    <property type="entry name" value="Aldolase_TIM"/>
</dbReference>
<comment type="similarity">
    <text evidence="1">Belongs to the NAPRTase family.</text>
</comment>
<comment type="catalytic activity">
    <reaction evidence="8">
        <text>beta-nicotinamide D-ribonucleotide + diphosphate = 5-phospho-alpha-D-ribose 1-diphosphate + nicotinamide + H(+)</text>
        <dbReference type="Rhea" id="RHEA:16149"/>
        <dbReference type="ChEBI" id="CHEBI:14649"/>
        <dbReference type="ChEBI" id="CHEBI:15378"/>
        <dbReference type="ChEBI" id="CHEBI:17154"/>
        <dbReference type="ChEBI" id="CHEBI:33019"/>
        <dbReference type="ChEBI" id="CHEBI:58017"/>
        <dbReference type="EC" id="2.4.2.12"/>
    </reaction>
    <physiologicalReaction direction="right-to-left" evidence="8">
        <dbReference type="Rhea" id="RHEA:16151"/>
    </physiologicalReaction>
</comment>
<comment type="pathway">
    <text evidence="5">Cofactor biosynthesis; NAD(+) biosynthesis; nicotinamide D-ribonucleotide from 5-phospho-alpha-D-ribose 1-diphosphate and nicotinamide: step 1/1.</text>
</comment>
<dbReference type="PANTHER" id="PTHR43816:SF1">
    <property type="entry name" value="NICOTINAMIDE PHOSPHORIBOSYLTRANSFERASE"/>
    <property type="match status" value="1"/>
</dbReference>
<dbReference type="Pfam" id="PF04095">
    <property type="entry name" value="NAPRTase"/>
    <property type="match status" value="1"/>
</dbReference>
<dbReference type="GO" id="GO:0047280">
    <property type="term" value="F:nicotinamide phosphoribosyltransferase activity"/>
    <property type="evidence" value="ECO:0007669"/>
    <property type="project" value="UniProtKB-EC"/>
</dbReference>
<keyword evidence="3 11" id="KW-0328">Glycosyltransferase</keyword>
<dbReference type="SUPFAM" id="SSF51690">
    <property type="entry name" value="Nicotinate/Quinolinate PRTase C-terminal domain-like"/>
    <property type="match status" value="1"/>
</dbReference>
<dbReference type="InterPro" id="IPR041529">
    <property type="entry name" value="DUF5598"/>
</dbReference>
<reference evidence="11" key="1">
    <citation type="submission" date="2020-04" db="EMBL/GenBank/DDBJ databases">
        <authorList>
            <person name="Chiriac C."/>
            <person name="Salcher M."/>
            <person name="Ghai R."/>
            <person name="Kavagutti S V."/>
        </authorList>
    </citation>
    <scope>NUCLEOTIDE SEQUENCE</scope>
</reference>
<evidence type="ECO:0000256" key="1">
    <source>
        <dbReference type="ARBA" id="ARBA00010897"/>
    </source>
</evidence>
<dbReference type="Pfam" id="PF18127">
    <property type="entry name" value="NAMPT_N"/>
    <property type="match status" value="1"/>
</dbReference>
<evidence type="ECO:0000256" key="5">
    <source>
        <dbReference type="ARBA" id="ARBA00035007"/>
    </source>
</evidence>
<evidence type="ECO:0000256" key="7">
    <source>
        <dbReference type="ARBA" id="ARBA00035036"/>
    </source>
</evidence>
<feature type="domain" description="Nicotinate/nicotinamide phosphoribosyltransferase" evidence="9">
    <location>
        <begin position="189"/>
        <end position="455"/>
    </location>
</feature>
<dbReference type="Gene3D" id="3.20.20.70">
    <property type="entry name" value="Aldolase class I"/>
    <property type="match status" value="1"/>
</dbReference>
<dbReference type="EMBL" id="LR796186">
    <property type="protein sequence ID" value="CAB4125724.1"/>
    <property type="molecule type" value="Genomic_DNA"/>
</dbReference>
<evidence type="ECO:0000256" key="4">
    <source>
        <dbReference type="ARBA" id="ARBA00022679"/>
    </source>
</evidence>
<keyword evidence="4 11" id="KW-0808">Transferase</keyword>
<evidence type="ECO:0000259" key="10">
    <source>
        <dbReference type="Pfam" id="PF18127"/>
    </source>
</evidence>
<dbReference type="InterPro" id="IPR016471">
    <property type="entry name" value="Nicotinamide_PRibTrfase"/>
</dbReference>
<evidence type="ECO:0000256" key="6">
    <source>
        <dbReference type="ARBA" id="ARBA00035024"/>
    </source>
</evidence>
<feature type="domain" description="Nicotinamide phosphoribosyltransferase N-terminal" evidence="10">
    <location>
        <begin position="6"/>
        <end position="62"/>
    </location>
</feature>
<evidence type="ECO:0000256" key="8">
    <source>
        <dbReference type="ARBA" id="ARBA00047835"/>
    </source>
</evidence>
<dbReference type="PIRSF" id="PIRSF005943">
    <property type="entry name" value="NMPRT"/>
    <property type="match status" value="1"/>
</dbReference>
<keyword evidence="2" id="KW-0662">Pyridine nucleotide biosynthesis</keyword>
<evidence type="ECO:0000256" key="3">
    <source>
        <dbReference type="ARBA" id="ARBA00022676"/>
    </source>
</evidence>
<evidence type="ECO:0000259" key="9">
    <source>
        <dbReference type="Pfam" id="PF04095"/>
    </source>
</evidence>
<dbReference type="InterPro" id="IPR036068">
    <property type="entry name" value="Nicotinate_pribotase-like_C"/>
</dbReference>
<name>A0A6J5KTD6_9CAUD</name>
<dbReference type="EC" id="2.4.2.12" evidence="6"/>
<organism evidence="11">
    <name type="scientific">uncultured Caudovirales phage</name>
    <dbReference type="NCBI Taxonomy" id="2100421"/>
    <lineage>
        <taxon>Viruses</taxon>
        <taxon>Duplodnaviria</taxon>
        <taxon>Heunggongvirae</taxon>
        <taxon>Uroviricota</taxon>
        <taxon>Caudoviricetes</taxon>
        <taxon>Peduoviridae</taxon>
        <taxon>Maltschvirus</taxon>
        <taxon>Maltschvirus maltsch</taxon>
    </lineage>
</organism>